<dbReference type="Pfam" id="PF01985">
    <property type="entry name" value="CRS1_YhbY"/>
    <property type="match status" value="1"/>
</dbReference>
<sequence length="299" mass="33688">MARVVKRVVPGRHCTSDPKPVTGLGRGWHGLAQCRTVPSPGPRRNAQARPRPVTLTSSIKLFDNDSHAFFFAAMDESHCCSLRVYEVEDADDQATLQPGKIENEAELEEEEEEEEEAEDEDEYDDDDDSEAREVKMIEDFDEEEENGGEKESEKMDNVGLHSLRVKTTGMQLPSLTVKEKKELASYAHSLGKKLKSQLVGKSGVTSNVATSFVETLESNELLKIKIHRTCPGELDDVVKQLEELTGSVVVGKIGRTVIIYRPSLTKLKAEEKKQQFQKILMRRKQLRARPAFPVKKPRR</sequence>
<reference evidence="6" key="1">
    <citation type="submission" date="2013-01" db="EMBL/GenBank/DDBJ databases">
        <title>Draft Genome Sequence of a Mulberry Tree, Morus notabilis C.K. Schneid.</title>
        <authorList>
            <person name="He N."/>
            <person name="Zhao S."/>
        </authorList>
    </citation>
    <scope>NUCLEOTIDE SEQUENCE</scope>
</reference>
<dbReference type="PROSITE" id="PS51295">
    <property type="entry name" value="CRM"/>
    <property type="match status" value="1"/>
</dbReference>
<feature type="compositionally biased region" description="Basic and acidic residues" evidence="3">
    <location>
        <begin position="147"/>
        <end position="156"/>
    </location>
</feature>
<dbReference type="SMART" id="SM01103">
    <property type="entry name" value="CRS1_YhbY"/>
    <property type="match status" value="1"/>
</dbReference>
<dbReference type="Gene3D" id="3.30.110.60">
    <property type="entry name" value="YhbY-like"/>
    <property type="match status" value="1"/>
</dbReference>
<feature type="region of interest" description="Disordered" evidence="3">
    <location>
        <begin position="93"/>
        <end position="130"/>
    </location>
</feature>
<dbReference type="AlphaFoldDB" id="W9SS89"/>
<keyword evidence="1 2" id="KW-0694">RNA-binding</keyword>
<dbReference type="GO" id="GO:0009507">
    <property type="term" value="C:chloroplast"/>
    <property type="evidence" value="ECO:0007669"/>
    <property type="project" value="TreeGrafter"/>
</dbReference>
<feature type="region of interest" description="Disordered" evidence="3">
    <location>
        <begin position="139"/>
        <end position="158"/>
    </location>
</feature>
<protein>
    <recommendedName>
        <fullName evidence="4">CRM domain-containing protein</fullName>
    </recommendedName>
</protein>
<dbReference type="PANTHER" id="PTHR47714">
    <property type="entry name" value="CRS1/YHBY DOMAIN CONTAINING PROTEIN, EXPRESSED"/>
    <property type="match status" value="1"/>
</dbReference>
<gene>
    <name evidence="5" type="ORF">L484_008439</name>
</gene>
<evidence type="ECO:0000313" key="5">
    <source>
        <dbReference type="EMBL" id="EXC24668.1"/>
    </source>
</evidence>
<dbReference type="EMBL" id="KE346026">
    <property type="protein sequence ID" value="EXC24668.1"/>
    <property type="molecule type" value="Genomic_DNA"/>
</dbReference>
<feature type="compositionally biased region" description="Acidic residues" evidence="3">
    <location>
        <begin position="104"/>
        <end position="130"/>
    </location>
</feature>
<dbReference type="PANTHER" id="PTHR47714:SF1">
    <property type="entry name" value="RNA-BINDING CRS1 _ YHBY (CRM) DOMAIN PROTEIN"/>
    <property type="match status" value="1"/>
</dbReference>
<keyword evidence="6" id="KW-1185">Reference proteome</keyword>
<dbReference type="STRING" id="981085.W9SS89"/>
<name>W9SS89_9ROSA</name>
<evidence type="ECO:0000256" key="1">
    <source>
        <dbReference type="ARBA" id="ARBA00022884"/>
    </source>
</evidence>
<dbReference type="eggNOG" id="ENOG502RZGM">
    <property type="taxonomic scope" value="Eukaryota"/>
</dbReference>
<dbReference type="GO" id="GO:0003723">
    <property type="term" value="F:RNA binding"/>
    <property type="evidence" value="ECO:0007669"/>
    <property type="project" value="UniProtKB-UniRule"/>
</dbReference>
<evidence type="ECO:0000256" key="3">
    <source>
        <dbReference type="SAM" id="MobiDB-lite"/>
    </source>
</evidence>
<dbReference type="InterPro" id="IPR035920">
    <property type="entry name" value="YhbY-like_sf"/>
</dbReference>
<feature type="domain" description="CRM" evidence="4">
    <location>
        <begin position="173"/>
        <end position="272"/>
    </location>
</feature>
<evidence type="ECO:0000259" key="4">
    <source>
        <dbReference type="PROSITE" id="PS51295"/>
    </source>
</evidence>
<dbReference type="InterPro" id="IPR001890">
    <property type="entry name" value="RNA-binding_CRM"/>
</dbReference>
<organism evidence="5 6">
    <name type="scientific">Morus notabilis</name>
    <dbReference type="NCBI Taxonomy" id="981085"/>
    <lineage>
        <taxon>Eukaryota</taxon>
        <taxon>Viridiplantae</taxon>
        <taxon>Streptophyta</taxon>
        <taxon>Embryophyta</taxon>
        <taxon>Tracheophyta</taxon>
        <taxon>Spermatophyta</taxon>
        <taxon>Magnoliopsida</taxon>
        <taxon>eudicotyledons</taxon>
        <taxon>Gunneridae</taxon>
        <taxon>Pentapetalae</taxon>
        <taxon>rosids</taxon>
        <taxon>fabids</taxon>
        <taxon>Rosales</taxon>
        <taxon>Moraceae</taxon>
        <taxon>Moreae</taxon>
        <taxon>Morus</taxon>
    </lineage>
</organism>
<dbReference type="SUPFAM" id="SSF75471">
    <property type="entry name" value="YhbY-like"/>
    <property type="match status" value="1"/>
</dbReference>
<evidence type="ECO:0000313" key="6">
    <source>
        <dbReference type="Proteomes" id="UP000030645"/>
    </source>
</evidence>
<evidence type="ECO:0000256" key="2">
    <source>
        <dbReference type="PROSITE-ProRule" id="PRU00626"/>
    </source>
</evidence>
<dbReference type="Proteomes" id="UP000030645">
    <property type="component" value="Unassembled WGS sequence"/>
</dbReference>
<accession>W9SS89</accession>
<proteinExistence type="predicted"/>
<dbReference type="FunFam" id="3.30.110.60:FF:000004">
    <property type="entry name" value="RNA-binding CRS1 / YhbY (CRM) domain protein"/>
    <property type="match status" value="1"/>
</dbReference>